<accession>G5C6L4</accession>
<keyword evidence="1" id="KW-0732">Signal</keyword>
<organism evidence="2 3">
    <name type="scientific">Heterocephalus glaber</name>
    <name type="common">Naked mole rat</name>
    <dbReference type="NCBI Taxonomy" id="10181"/>
    <lineage>
        <taxon>Eukaryota</taxon>
        <taxon>Metazoa</taxon>
        <taxon>Chordata</taxon>
        <taxon>Craniata</taxon>
        <taxon>Vertebrata</taxon>
        <taxon>Euteleostomi</taxon>
        <taxon>Mammalia</taxon>
        <taxon>Eutheria</taxon>
        <taxon>Euarchontoglires</taxon>
        <taxon>Glires</taxon>
        <taxon>Rodentia</taxon>
        <taxon>Hystricomorpha</taxon>
        <taxon>Bathyergidae</taxon>
        <taxon>Heterocephalus</taxon>
    </lineage>
</organism>
<dbReference type="EMBL" id="JH173563">
    <property type="protein sequence ID" value="EHB17175.1"/>
    <property type="molecule type" value="Genomic_DNA"/>
</dbReference>
<evidence type="ECO:0000313" key="3">
    <source>
        <dbReference type="Proteomes" id="UP000006813"/>
    </source>
</evidence>
<feature type="signal peptide" evidence="1">
    <location>
        <begin position="1"/>
        <end position="20"/>
    </location>
</feature>
<sequence length="67" mass="7595">MRLLLVALSVFVFLLQVIPANKSHSQEVFDKKLPEATPTTWYDLPSGAFDIIITVPAANRFEENLYD</sequence>
<feature type="chain" id="PRO_5003475251" evidence="1">
    <location>
        <begin position="21"/>
        <end position="67"/>
    </location>
</feature>
<evidence type="ECO:0000256" key="1">
    <source>
        <dbReference type="SAM" id="SignalP"/>
    </source>
</evidence>
<dbReference type="InParanoid" id="G5C6L4"/>
<protein>
    <submittedName>
        <fullName evidence="2">Uncharacterized protein</fullName>
    </submittedName>
</protein>
<reference evidence="2 3" key="1">
    <citation type="journal article" date="2011" name="Nature">
        <title>Genome sequencing reveals insights into physiology and longevity of the naked mole rat.</title>
        <authorList>
            <person name="Kim E.B."/>
            <person name="Fang X."/>
            <person name="Fushan A.A."/>
            <person name="Huang Z."/>
            <person name="Lobanov A.V."/>
            <person name="Han L."/>
            <person name="Marino S.M."/>
            <person name="Sun X."/>
            <person name="Turanov A.A."/>
            <person name="Yang P."/>
            <person name="Yim S.H."/>
            <person name="Zhao X."/>
            <person name="Kasaikina M.V."/>
            <person name="Stoletzki N."/>
            <person name="Peng C."/>
            <person name="Polak P."/>
            <person name="Xiong Z."/>
            <person name="Kiezun A."/>
            <person name="Zhu Y."/>
            <person name="Chen Y."/>
            <person name="Kryukov G.V."/>
            <person name="Zhang Q."/>
            <person name="Peshkin L."/>
            <person name="Yang L."/>
            <person name="Bronson R.T."/>
            <person name="Buffenstein R."/>
            <person name="Wang B."/>
            <person name="Han C."/>
            <person name="Li Q."/>
            <person name="Chen L."/>
            <person name="Zhao W."/>
            <person name="Sunyaev S.R."/>
            <person name="Park T.J."/>
            <person name="Zhang G."/>
            <person name="Wang J."/>
            <person name="Gladyshev V.N."/>
        </authorList>
    </citation>
    <scope>NUCLEOTIDE SEQUENCE [LARGE SCALE GENOMIC DNA]</scope>
</reference>
<proteinExistence type="predicted"/>
<dbReference type="Proteomes" id="UP000006813">
    <property type="component" value="Unassembled WGS sequence"/>
</dbReference>
<evidence type="ECO:0000313" key="2">
    <source>
        <dbReference type="EMBL" id="EHB17175.1"/>
    </source>
</evidence>
<gene>
    <name evidence="2" type="ORF">GW7_20913</name>
</gene>
<name>G5C6L4_HETGA</name>
<dbReference type="AlphaFoldDB" id="G5C6L4"/>